<keyword evidence="8" id="KW-1185">Reference proteome</keyword>
<comment type="caution">
    <text evidence="7">The sequence shown here is derived from an EMBL/GenBank/DDBJ whole genome shotgun (WGS) entry which is preliminary data.</text>
</comment>
<comment type="similarity">
    <text evidence="1">Belongs to the carbohydrate kinase PfkB family.</text>
</comment>
<dbReference type="Gene3D" id="3.40.1190.20">
    <property type="match status" value="1"/>
</dbReference>
<dbReference type="InterPro" id="IPR050306">
    <property type="entry name" value="PfkB_Carbo_kinase"/>
</dbReference>
<sequence length="324" mass="36169">MSLLAFGEALIDFLSNGGTPETFTKFPGGAPANVTVAYAKLGGKSQFCGMLGQDMFGDYLLTSLNEHNVDTQYCLQTSIAKTALAFVSLDANGERSFSFYRPPAADLLFHSTDFNIQAFTSNNLFHICSNSLTEEAIYETTMQGLSLAKTHRCLRSFDVNLRLNLWQAPQLAYERIWQCIRHCDILKLSREELDFLLSQMQHQQESEFIASCFSHGVSIIMISNGHLPVLYYTPTFCGESQIPNIEVIDTTAAGDAFVGAMLFQLNEYLNKNKILSQLINEEHELKSIMDFATLCGAIACTQKGAFPSLPSMEDHDNFRLKIMK</sequence>
<dbReference type="PROSITE" id="PS00583">
    <property type="entry name" value="PFKB_KINASES_1"/>
    <property type="match status" value="1"/>
</dbReference>
<evidence type="ECO:0000256" key="4">
    <source>
        <dbReference type="ARBA" id="ARBA00022777"/>
    </source>
</evidence>
<dbReference type="SUPFAM" id="SSF53613">
    <property type="entry name" value="Ribokinase-like"/>
    <property type="match status" value="1"/>
</dbReference>
<keyword evidence="5" id="KW-0067">ATP-binding</keyword>
<evidence type="ECO:0000256" key="3">
    <source>
        <dbReference type="ARBA" id="ARBA00022741"/>
    </source>
</evidence>
<accession>A0ABT0LF35</accession>
<proteinExistence type="inferred from homology"/>
<organism evidence="7 8">
    <name type="scientific">Shewanella surugensis</name>
    <dbReference type="NCBI Taxonomy" id="212020"/>
    <lineage>
        <taxon>Bacteria</taxon>
        <taxon>Pseudomonadati</taxon>
        <taxon>Pseudomonadota</taxon>
        <taxon>Gammaproteobacteria</taxon>
        <taxon>Alteromonadales</taxon>
        <taxon>Shewanellaceae</taxon>
        <taxon>Shewanella</taxon>
    </lineage>
</organism>
<dbReference type="PANTHER" id="PTHR43085:SF1">
    <property type="entry name" value="PSEUDOURIDINE KINASE-RELATED"/>
    <property type="match status" value="1"/>
</dbReference>
<evidence type="ECO:0000256" key="5">
    <source>
        <dbReference type="ARBA" id="ARBA00022840"/>
    </source>
</evidence>
<dbReference type="EMBL" id="JAKIKS010000067">
    <property type="protein sequence ID" value="MCL1125950.1"/>
    <property type="molecule type" value="Genomic_DNA"/>
</dbReference>
<evidence type="ECO:0000256" key="1">
    <source>
        <dbReference type="ARBA" id="ARBA00010688"/>
    </source>
</evidence>
<dbReference type="Proteomes" id="UP001203423">
    <property type="component" value="Unassembled WGS sequence"/>
</dbReference>
<dbReference type="CDD" id="cd01167">
    <property type="entry name" value="bac_FRK"/>
    <property type="match status" value="1"/>
</dbReference>
<dbReference type="PANTHER" id="PTHR43085">
    <property type="entry name" value="HEXOKINASE FAMILY MEMBER"/>
    <property type="match status" value="1"/>
</dbReference>
<dbReference type="InterPro" id="IPR029056">
    <property type="entry name" value="Ribokinase-like"/>
</dbReference>
<evidence type="ECO:0000259" key="6">
    <source>
        <dbReference type="Pfam" id="PF00294"/>
    </source>
</evidence>
<keyword evidence="3" id="KW-0547">Nucleotide-binding</keyword>
<keyword evidence="2" id="KW-0808">Transferase</keyword>
<gene>
    <name evidence="7" type="ORF">L2764_16095</name>
</gene>
<dbReference type="GO" id="GO:0016301">
    <property type="term" value="F:kinase activity"/>
    <property type="evidence" value="ECO:0007669"/>
    <property type="project" value="UniProtKB-KW"/>
</dbReference>
<name>A0ABT0LF35_9GAMM</name>
<feature type="domain" description="Carbohydrate kinase PfkB" evidence="6">
    <location>
        <begin position="3"/>
        <end position="310"/>
    </location>
</feature>
<keyword evidence="4 7" id="KW-0418">Kinase</keyword>
<dbReference type="RefSeq" id="WP_248941281.1">
    <property type="nucleotide sequence ID" value="NZ_JAKIKS010000067.1"/>
</dbReference>
<dbReference type="InterPro" id="IPR002173">
    <property type="entry name" value="Carboh/pur_kinase_PfkB_CS"/>
</dbReference>
<dbReference type="PROSITE" id="PS00584">
    <property type="entry name" value="PFKB_KINASES_2"/>
    <property type="match status" value="1"/>
</dbReference>
<evidence type="ECO:0000313" key="8">
    <source>
        <dbReference type="Proteomes" id="UP001203423"/>
    </source>
</evidence>
<protein>
    <submittedName>
        <fullName evidence="7">Carbohydrate kinase</fullName>
    </submittedName>
</protein>
<evidence type="ECO:0000313" key="7">
    <source>
        <dbReference type="EMBL" id="MCL1125950.1"/>
    </source>
</evidence>
<evidence type="ECO:0000256" key="2">
    <source>
        <dbReference type="ARBA" id="ARBA00022679"/>
    </source>
</evidence>
<dbReference type="InterPro" id="IPR011611">
    <property type="entry name" value="PfkB_dom"/>
</dbReference>
<dbReference type="Pfam" id="PF00294">
    <property type="entry name" value="PfkB"/>
    <property type="match status" value="1"/>
</dbReference>
<reference evidence="7 8" key="1">
    <citation type="submission" date="2022-01" db="EMBL/GenBank/DDBJ databases">
        <title>Whole genome-based taxonomy of the Shewanellaceae.</title>
        <authorList>
            <person name="Martin-Rodriguez A.J."/>
        </authorList>
    </citation>
    <scope>NUCLEOTIDE SEQUENCE [LARGE SCALE GENOMIC DNA]</scope>
    <source>
        <strain evidence="7 8">DSM 17177</strain>
    </source>
</reference>